<name>A0AB37XM01_STAAU</name>
<evidence type="ECO:0000313" key="2">
    <source>
        <dbReference type="Proteomes" id="UP000294017"/>
    </source>
</evidence>
<gene>
    <name evidence="1" type="ORF">EIH03_16865</name>
</gene>
<accession>A0AB37XM01</accession>
<sequence>MVVIGDQAQIDLPKVVKSGLKVVVSRLHHVK</sequence>
<protein>
    <submittedName>
        <fullName evidence="1">Phosphate starvation-inducible protein PhoH</fullName>
    </submittedName>
</protein>
<dbReference type="AlphaFoldDB" id="A0AB37XM01"/>
<dbReference type="EMBL" id="RQTF01000654">
    <property type="protein sequence ID" value="RZI00491.1"/>
    <property type="molecule type" value="Genomic_DNA"/>
</dbReference>
<comment type="caution">
    <text evidence="1">The sequence shown here is derived from an EMBL/GenBank/DDBJ whole genome shotgun (WGS) entry which is preliminary data.</text>
</comment>
<feature type="non-terminal residue" evidence="1">
    <location>
        <position position="31"/>
    </location>
</feature>
<dbReference type="Proteomes" id="UP000294017">
    <property type="component" value="Unassembled WGS sequence"/>
</dbReference>
<proteinExistence type="predicted"/>
<reference evidence="1 2" key="1">
    <citation type="submission" date="2018-11" db="EMBL/GenBank/DDBJ databases">
        <title>Genomic profiling of Staphylococcus species from a Poultry farm system in KwaZulu-Natal, South Africa.</title>
        <authorList>
            <person name="Amoako D.G."/>
            <person name="Somboro A.M."/>
            <person name="Abia A.L.K."/>
            <person name="Bester L.A."/>
            <person name="Essack S.Y."/>
        </authorList>
    </citation>
    <scope>NUCLEOTIDE SEQUENCE [LARGE SCALE GENOMIC DNA]</scope>
    <source>
        <strain evidence="1 2">SA12</strain>
    </source>
</reference>
<evidence type="ECO:0000313" key="1">
    <source>
        <dbReference type="EMBL" id="RZI00491.1"/>
    </source>
</evidence>
<organism evidence="1 2">
    <name type="scientific">Staphylococcus aureus</name>
    <dbReference type="NCBI Taxonomy" id="1280"/>
    <lineage>
        <taxon>Bacteria</taxon>
        <taxon>Bacillati</taxon>
        <taxon>Bacillota</taxon>
        <taxon>Bacilli</taxon>
        <taxon>Bacillales</taxon>
        <taxon>Staphylococcaceae</taxon>
        <taxon>Staphylococcus</taxon>
    </lineage>
</organism>